<dbReference type="PROSITE" id="PS50932">
    <property type="entry name" value="HTH_LACI_2"/>
    <property type="match status" value="1"/>
</dbReference>
<dbReference type="InterPro" id="IPR010982">
    <property type="entry name" value="Lambda_DNA-bd_dom_sf"/>
</dbReference>
<dbReference type="AlphaFoldDB" id="A0A1M5JXW0"/>
<dbReference type="STRING" id="870908.SAMN04488044_0815"/>
<organism evidence="5 6">
    <name type="scientific">Cognatishimia maritima</name>
    <dbReference type="NCBI Taxonomy" id="870908"/>
    <lineage>
        <taxon>Bacteria</taxon>
        <taxon>Pseudomonadati</taxon>
        <taxon>Pseudomonadota</taxon>
        <taxon>Alphaproteobacteria</taxon>
        <taxon>Rhodobacterales</taxon>
        <taxon>Paracoccaceae</taxon>
        <taxon>Cognatishimia</taxon>
    </lineage>
</organism>
<keyword evidence="2" id="KW-0238">DNA-binding</keyword>
<dbReference type="Proteomes" id="UP000184211">
    <property type="component" value="Unassembled WGS sequence"/>
</dbReference>
<dbReference type="RefSeq" id="WP_072790844.1">
    <property type="nucleotide sequence ID" value="NZ_FQWM01000001.1"/>
</dbReference>
<evidence type="ECO:0000313" key="5">
    <source>
        <dbReference type="EMBL" id="SHG45396.1"/>
    </source>
</evidence>
<dbReference type="CDD" id="cd01392">
    <property type="entry name" value="HTH_LacI"/>
    <property type="match status" value="1"/>
</dbReference>
<sequence>MAKSQSAPTLEDVAKAAGVSTATVSRCLNDPNRVIEATRKRVMAAVDQLGYTPNFAARAMAAKRSLTIGAVIPTMNNAIFARALQAFQDQLAQAGYMLLVGSSAYDPVAEREQIRNLVARGVDGILLVGFEREPETYDYLKRHGVPTVAAWTYSEDGPVPSVGFDNHLAMQSLTEAVLSYGHQRIGFIAGKTEGNDRAKGRVDGVIAALAAAGIPRDQLILREADYDISAGAIHFREMMDAPHPPTVILCGNDVIAAGAMRQASRMGLSVPGDVSITGFDDMELAQIITPALTTVYVPHDEMGQRAARTLLQQIEGAEDVASVKLATKIVFRASLAKPTSVP</sequence>
<keyword evidence="6" id="KW-1185">Reference proteome</keyword>
<dbReference type="Pfam" id="PF00532">
    <property type="entry name" value="Peripla_BP_1"/>
    <property type="match status" value="1"/>
</dbReference>
<dbReference type="Gene3D" id="1.10.260.40">
    <property type="entry name" value="lambda repressor-like DNA-binding domains"/>
    <property type="match status" value="1"/>
</dbReference>
<dbReference type="EMBL" id="FQWM01000001">
    <property type="protein sequence ID" value="SHG45396.1"/>
    <property type="molecule type" value="Genomic_DNA"/>
</dbReference>
<dbReference type="PANTHER" id="PTHR30146">
    <property type="entry name" value="LACI-RELATED TRANSCRIPTIONAL REPRESSOR"/>
    <property type="match status" value="1"/>
</dbReference>
<feature type="domain" description="HTH lacI-type" evidence="4">
    <location>
        <begin position="8"/>
        <end position="62"/>
    </location>
</feature>
<dbReference type="SUPFAM" id="SSF53822">
    <property type="entry name" value="Periplasmic binding protein-like I"/>
    <property type="match status" value="1"/>
</dbReference>
<dbReference type="InterPro" id="IPR001761">
    <property type="entry name" value="Peripla_BP/Lac1_sug-bd_dom"/>
</dbReference>
<dbReference type="CDD" id="cd06273">
    <property type="entry name" value="PBP1_LacI-like"/>
    <property type="match status" value="1"/>
</dbReference>
<protein>
    <submittedName>
        <fullName evidence="5">Transcriptional regulator, LacI family</fullName>
    </submittedName>
</protein>
<keyword evidence="1" id="KW-0805">Transcription regulation</keyword>
<evidence type="ECO:0000313" key="6">
    <source>
        <dbReference type="Proteomes" id="UP000184211"/>
    </source>
</evidence>
<evidence type="ECO:0000259" key="4">
    <source>
        <dbReference type="PROSITE" id="PS50932"/>
    </source>
</evidence>
<reference evidence="6" key="1">
    <citation type="submission" date="2016-11" db="EMBL/GenBank/DDBJ databases">
        <authorList>
            <person name="Varghese N."/>
            <person name="Submissions S."/>
        </authorList>
    </citation>
    <scope>NUCLEOTIDE SEQUENCE [LARGE SCALE GENOMIC DNA]</scope>
    <source>
        <strain evidence="6">DSM 28223</strain>
    </source>
</reference>
<evidence type="ECO:0000256" key="1">
    <source>
        <dbReference type="ARBA" id="ARBA00023015"/>
    </source>
</evidence>
<keyword evidence="3" id="KW-0804">Transcription</keyword>
<name>A0A1M5JXW0_9RHOB</name>
<dbReference type="SMART" id="SM00354">
    <property type="entry name" value="HTH_LACI"/>
    <property type="match status" value="1"/>
</dbReference>
<dbReference type="Gene3D" id="3.40.50.2300">
    <property type="match status" value="2"/>
</dbReference>
<dbReference type="PRINTS" id="PR00036">
    <property type="entry name" value="HTHLACI"/>
</dbReference>
<dbReference type="GO" id="GO:0000976">
    <property type="term" value="F:transcription cis-regulatory region binding"/>
    <property type="evidence" value="ECO:0007669"/>
    <property type="project" value="TreeGrafter"/>
</dbReference>
<dbReference type="OrthoDB" id="234496at2"/>
<proteinExistence type="predicted"/>
<dbReference type="Pfam" id="PF00356">
    <property type="entry name" value="LacI"/>
    <property type="match status" value="1"/>
</dbReference>
<dbReference type="PANTHER" id="PTHR30146:SF33">
    <property type="entry name" value="TRANSCRIPTIONAL REGULATOR"/>
    <property type="match status" value="1"/>
</dbReference>
<dbReference type="InterPro" id="IPR000843">
    <property type="entry name" value="HTH_LacI"/>
</dbReference>
<accession>A0A1M5JXW0</accession>
<dbReference type="InterPro" id="IPR028082">
    <property type="entry name" value="Peripla_BP_I"/>
</dbReference>
<evidence type="ECO:0000256" key="2">
    <source>
        <dbReference type="ARBA" id="ARBA00023125"/>
    </source>
</evidence>
<evidence type="ECO:0000256" key="3">
    <source>
        <dbReference type="ARBA" id="ARBA00023163"/>
    </source>
</evidence>
<gene>
    <name evidence="5" type="ORF">SAMN04488044_0815</name>
</gene>
<dbReference type="SUPFAM" id="SSF47413">
    <property type="entry name" value="lambda repressor-like DNA-binding domains"/>
    <property type="match status" value="1"/>
</dbReference>
<dbReference type="GO" id="GO:0003700">
    <property type="term" value="F:DNA-binding transcription factor activity"/>
    <property type="evidence" value="ECO:0007669"/>
    <property type="project" value="TreeGrafter"/>
</dbReference>